<dbReference type="EMBL" id="AP018150">
    <property type="protein sequence ID" value="BBE09214.1"/>
    <property type="molecule type" value="Genomic_DNA"/>
</dbReference>
<dbReference type="Proteomes" id="UP000282597">
    <property type="component" value="Chromosome"/>
</dbReference>
<dbReference type="GO" id="GO:0031640">
    <property type="term" value="P:killing of cells of another organism"/>
    <property type="evidence" value="ECO:0007669"/>
    <property type="project" value="UniProtKB-KW"/>
</dbReference>
<evidence type="ECO:0000313" key="3">
    <source>
        <dbReference type="EMBL" id="BBE09214.1"/>
    </source>
</evidence>
<accession>A0A2Z6EUT8</accession>
<reference evidence="3 4" key="1">
    <citation type="journal article" date="2018" name="Microbes Environ.">
        <title>Comparative Genomic Insights into Endofungal Lifestyles of Two Bacterial Endosymbionts, Mycoavidus cysteinexigens and Burkholderia rhizoxinica.</title>
        <authorList>
            <person name="Sharmin D."/>
            <person name="Guo Y."/>
            <person name="Nishizawa T."/>
            <person name="Ohshima S."/>
            <person name="Sato Y."/>
            <person name="Takashima Y."/>
            <person name="Narisawa K."/>
            <person name="Ohta H."/>
        </authorList>
    </citation>
    <scope>NUCLEOTIDE SEQUENCE [LARGE SCALE GENOMIC DNA]</scope>
    <source>
        <strain evidence="3 4">B1-EB</strain>
    </source>
</reference>
<keyword evidence="1" id="KW-0929">Antimicrobial</keyword>
<dbReference type="Gene3D" id="1.10.530.40">
    <property type="match status" value="1"/>
</dbReference>
<dbReference type="InterPro" id="IPR023346">
    <property type="entry name" value="Lysozyme-like_dom_sf"/>
</dbReference>
<sequence>MEIDTGFRLPSQRKLMAKQNQACSKKAEEVKVVKRNVFHTWIYFVSQASEMQLCPKAEQTLTPAIEAPAVIHPKLGLEFFLLLPRIGMRMTEFKRDEGERFKPYFDTVGKITIGVGRNLTDGSVSQGECELLLQNDIAKRLDGLIGSRPTSTALL</sequence>
<evidence type="ECO:0000256" key="2">
    <source>
        <dbReference type="ARBA" id="ARBA00022638"/>
    </source>
</evidence>
<dbReference type="KEGG" id="mcys:MCB1EB_1053"/>
<dbReference type="AlphaFoldDB" id="A0A2Z6EUT8"/>
<protein>
    <submittedName>
        <fullName evidence="3">Lysozyme</fullName>
    </submittedName>
</protein>
<evidence type="ECO:0000256" key="1">
    <source>
        <dbReference type="ARBA" id="ARBA00022529"/>
    </source>
</evidence>
<dbReference type="GO" id="GO:0003796">
    <property type="term" value="F:lysozyme activity"/>
    <property type="evidence" value="ECO:0007669"/>
    <property type="project" value="InterPro"/>
</dbReference>
<proteinExistence type="predicted"/>
<keyword evidence="4" id="KW-1185">Reference proteome</keyword>
<evidence type="ECO:0000313" key="4">
    <source>
        <dbReference type="Proteomes" id="UP000282597"/>
    </source>
</evidence>
<keyword evidence="2" id="KW-0081">Bacteriolytic enzyme</keyword>
<dbReference type="SUPFAM" id="SSF53955">
    <property type="entry name" value="Lysozyme-like"/>
    <property type="match status" value="1"/>
</dbReference>
<gene>
    <name evidence="3" type="ORF">MCB1EB_1053</name>
</gene>
<name>A0A2Z6EUT8_9BURK</name>
<dbReference type="GO" id="GO:0042742">
    <property type="term" value="P:defense response to bacterium"/>
    <property type="evidence" value="ECO:0007669"/>
    <property type="project" value="UniProtKB-KW"/>
</dbReference>
<dbReference type="InterPro" id="IPR023347">
    <property type="entry name" value="Lysozyme_dom_sf"/>
</dbReference>
<organism evidence="3 4">
    <name type="scientific">Mycoavidus cysteinexigens</name>
    <dbReference type="NCBI Taxonomy" id="1553431"/>
    <lineage>
        <taxon>Bacteria</taxon>
        <taxon>Pseudomonadati</taxon>
        <taxon>Pseudomonadota</taxon>
        <taxon>Betaproteobacteria</taxon>
        <taxon>Burkholderiales</taxon>
        <taxon>Burkholderiaceae</taxon>
        <taxon>Mycoavidus</taxon>
    </lineage>
</organism>